<comment type="caution">
    <text evidence="1">The sequence shown here is derived from an EMBL/GenBank/DDBJ whole genome shotgun (WGS) entry which is preliminary data.</text>
</comment>
<evidence type="ECO:0000313" key="2">
    <source>
        <dbReference type="Proteomes" id="UP000295197"/>
    </source>
</evidence>
<dbReference type="OrthoDB" id="1351904at2"/>
<dbReference type="RefSeq" id="WP_132778317.1">
    <property type="nucleotide sequence ID" value="NZ_SMBZ01000035.1"/>
</dbReference>
<keyword evidence="2" id="KW-1185">Reference proteome</keyword>
<evidence type="ECO:0000313" key="1">
    <source>
        <dbReference type="EMBL" id="TCV10240.1"/>
    </source>
</evidence>
<dbReference type="PROSITE" id="PS51257">
    <property type="entry name" value="PROKAR_LIPOPROTEIN"/>
    <property type="match status" value="1"/>
</dbReference>
<dbReference type="EMBL" id="SMBZ01000035">
    <property type="protein sequence ID" value="TCV10240.1"/>
    <property type="molecule type" value="Genomic_DNA"/>
</dbReference>
<dbReference type="Proteomes" id="UP000295197">
    <property type="component" value="Unassembled WGS sequence"/>
</dbReference>
<protein>
    <submittedName>
        <fullName evidence="1">Uncharacterized protein</fullName>
    </submittedName>
</protein>
<name>A0A4R3VXU2_9SPHI</name>
<dbReference type="AlphaFoldDB" id="A0A4R3VXU2"/>
<gene>
    <name evidence="1" type="ORF">EDC17_10358</name>
</gene>
<organism evidence="1 2">
    <name type="scientific">Sphingobacterium alimentarium</name>
    <dbReference type="NCBI Taxonomy" id="797292"/>
    <lineage>
        <taxon>Bacteria</taxon>
        <taxon>Pseudomonadati</taxon>
        <taxon>Bacteroidota</taxon>
        <taxon>Sphingobacteriia</taxon>
        <taxon>Sphingobacteriales</taxon>
        <taxon>Sphingobacteriaceae</taxon>
        <taxon>Sphingobacterium</taxon>
    </lineage>
</organism>
<accession>A0A4R3VXU2</accession>
<sequence length="127" mass="14379">MRILISLLIISGVFLSCGKEMVGKCDSPIRIAVPAPKLVEEGYRYDVQVIYKGWWLSNVLVNGELIEPTSTNPTHKDFRLEYEQFTIERIGDNKLTIVLNKQATGEKIKLNIMIQSGNCFNGFTVEQ</sequence>
<reference evidence="1 2" key="1">
    <citation type="submission" date="2019-03" db="EMBL/GenBank/DDBJ databases">
        <title>Genomic Encyclopedia of Type Strains, Phase IV (KMG-IV): sequencing the most valuable type-strain genomes for metagenomic binning, comparative biology and taxonomic classification.</title>
        <authorList>
            <person name="Goeker M."/>
        </authorList>
    </citation>
    <scope>NUCLEOTIDE SEQUENCE [LARGE SCALE GENOMIC DNA]</scope>
    <source>
        <strain evidence="1 2">DSM 22362</strain>
    </source>
</reference>
<proteinExistence type="predicted"/>